<reference evidence="2 3" key="1">
    <citation type="submission" date="2012-12" db="EMBL/GenBank/DDBJ databases">
        <title>The Genome Sequence of Bacillus cereus VD196.</title>
        <authorList>
            <consortium name="The Broad Institute Genome Sequencing Platform"/>
            <consortium name="The Broad Institute Genome Sequencing Center for Infectious Disease"/>
            <person name="Feldgarden M."/>
            <person name="Van der Auwera G.A."/>
            <person name="Mahillon J."/>
            <person name="Duprez V."/>
            <person name="Timmery S."/>
            <person name="Mattelet C."/>
            <person name="Dierick K."/>
            <person name="Sun M."/>
            <person name="Yu Z."/>
            <person name="Zhu L."/>
            <person name="Hu X."/>
            <person name="Shank E.B."/>
            <person name="Swiecicka I."/>
            <person name="Hansen B.M."/>
            <person name="Andrup L."/>
            <person name="Walker B."/>
            <person name="Young S.K."/>
            <person name="Zeng Q."/>
            <person name="Gargeya S."/>
            <person name="Fitzgerald M."/>
            <person name="Haas B."/>
            <person name="Abouelleil A."/>
            <person name="Alvarado L."/>
            <person name="Arachchi H.M."/>
            <person name="Berlin A.M."/>
            <person name="Chapman S.B."/>
            <person name="Dewar J."/>
            <person name="Goldberg J."/>
            <person name="Griggs A."/>
            <person name="Gujja S."/>
            <person name="Hansen M."/>
            <person name="Howarth C."/>
            <person name="Imamovic A."/>
            <person name="Larimer J."/>
            <person name="McCowan C."/>
            <person name="Murphy C."/>
            <person name="Neiman D."/>
            <person name="Pearson M."/>
            <person name="Priest M."/>
            <person name="Roberts A."/>
            <person name="Saif S."/>
            <person name="Shea T."/>
            <person name="Sisk P."/>
            <person name="Sykes S."/>
            <person name="Wortman J."/>
            <person name="Nusbaum C."/>
            <person name="Birren B."/>
        </authorList>
    </citation>
    <scope>NUCLEOTIDE SEQUENCE [LARGE SCALE GENOMIC DNA]</scope>
    <source>
        <strain evidence="2 3">VD196</strain>
    </source>
</reference>
<sequence length="57" mass="6508">MLKFIKEKLPLIGAFCLLIITLVNYSVNNESVTGIVSISLFVFVLILYFISRNQKKD</sequence>
<keyword evidence="1" id="KW-1133">Transmembrane helix</keyword>
<dbReference type="EMBL" id="AHFL01000001">
    <property type="protein sequence ID" value="EOO70366.1"/>
    <property type="molecule type" value="Genomic_DNA"/>
</dbReference>
<dbReference type="RefSeq" id="WP_000911079.1">
    <property type="nucleotide sequence ID" value="NZ_KB976254.1"/>
</dbReference>
<comment type="caution">
    <text evidence="2">The sequence shown here is derived from an EMBL/GenBank/DDBJ whole genome shotgun (WGS) entry which is preliminary data.</text>
</comment>
<evidence type="ECO:0000256" key="1">
    <source>
        <dbReference type="SAM" id="Phobius"/>
    </source>
</evidence>
<keyword evidence="1" id="KW-0472">Membrane</keyword>
<organism evidence="2 3">
    <name type="scientific">Bacillus cereus VD196</name>
    <dbReference type="NCBI Taxonomy" id="1053243"/>
    <lineage>
        <taxon>Bacteria</taxon>
        <taxon>Bacillati</taxon>
        <taxon>Bacillota</taxon>
        <taxon>Bacilli</taxon>
        <taxon>Bacillales</taxon>
        <taxon>Bacillaceae</taxon>
        <taxon>Bacillus</taxon>
        <taxon>Bacillus cereus group</taxon>
    </lineage>
</organism>
<name>A0A9W5VBF0_BACCE</name>
<accession>A0A9W5VBF0</accession>
<dbReference type="Proteomes" id="UP000014023">
    <property type="component" value="Unassembled WGS sequence"/>
</dbReference>
<feature type="transmembrane region" description="Helical" evidence="1">
    <location>
        <begin position="33"/>
        <end position="51"/>
    </location>
</feature>
<evidence type="ECO:0000313" key="3">
    <source>
        <dbReference type="Proteomes" id="UP000014023"/>
    </source>
</evidence>
<feature type="transmembrane region" description="Helical" evidence="1">
    <location>
        <begin position="9"/>
        <end position="27"/>
    </location>
</feature>
<protein>
    <submittedName>
        <fullName evidence="2">Uncharacterized protein</fullName>
    </submittedName>
</protein>
<evidence type="ECO:0000313" key="2">
    <source>
        <dbReference type="EMBL" id="EOO70366.1"/>
    </source>
</evidence>
<proteinExistence type="predicted"/>
<dbReference type="AlphaFoldDB" id="A0A9W5VBF0"/>
<gene>
    <name evidence="2" type="ORF">IKE_00003</name>
</gene>
<keyword evidence="1" id="KW-0812">Transmembrane</keyword>